<comment type="catalytic activity">
    <reaction evidence="10">
        <text>Endonucleolytic cleavage of RNA, removing extra 3' nucleotides from tRNA precursor, generating 3' termini of tRNAs. A 3'-hydroxy group is left at the tRNA terminus and a 5'-phosphoryl group is left at the trailer molecule.</text>
        <dbReference type="EC" id="3.1.26.11"/>
    </reaction>
</comment>
<evidence type="ECO:0000313" key="12">
    <source>
        <dbReference type="EMBL" id="SDX00619.1"/>
    </source>
</evidence>
<sequence length="312" mass="33854">MELYFLGTGAGLPSTRRNVTSIALRLSRGTSRVWLFDCGEGTQQQMLTAPFGPSKINRIFITHLHGDHIYGLPGMLGSRSFQAGSGPLSILGPYGLRTFLETAIATSGAHLSYAWDVTELGNELQSVVVDGDYEVTWRPLRHGIPSYGYRIQERPFPGALRKDLLEAAGLPPGPLYKEIKSGQDVTLPNGHIIVAKNFIDPPEPGRIVTILGDTRPCDEAVTLAQNADIIVHEATYTAADADLATRHQHSTAAEAAEIARAAGARKLVLTHVSSRYDSMGEEQLLADARRIFPNTVLAHDHLSVPVERVSST</sequence>
<keyword evidence="13" id="KW-1185">Reference proteome</keyword>
<dbReference type="NCBIfam" id="TIGR02651">
    <property type="entry name" value="RNase_Z"/>
    <property type="match status" value="1"/>
</dbReference>
<evidence type="ECO:0000259" key="11">
    <source>
        <dbReference type="Pfam" id="PF12706"/>
    </source>
</evidence>
<keyword evidence="8 10" id="KW-0862">Zinc</keyword>
<accession>A0A1H2Y7S9</accession>
<dbReference type="FunFam" id="3.60.15.10:FF:000002">
    <property type="entry name" value="Ribonuclease Z"/>
    <property type="match status" value="1"/>
</dbReference>
<dbReference type="Pfam" id="PF23023">
    <property type="entry name" value="Anti-Pycsar_Apyc1"/>
    <property type="match status" value="1"/>
</dbReference>
<dbReference type="Gene3D" id="3.60.15.10">
    <property type="entry name" value="Ribonuclease Z/Hydroxyacylglutathione hydrolase-like"/>
    <property type="match status" value="1"/>
</dbReference>
<comment type="subunit">
    <text evidence="1 10">Homodimer.</text>
</comment>
<dbReference type="GO" id="GO:0042781">
    <property type="term" value="F:3'-tRNA processing endoribonuclease activity"/>
    <property type="evidence" value="ECO:0007669"/>
    <property type="project" value="UniProtKB-UniRule"/>
</dbReference>
<dbReference type="Proteomes" id="UP000182589">
    <property type="component" value="Unassembled WGS sequence"/>
</dbReference>
<name>A0A1H2Y7S9_9BACL</name>
<reference evidence="13" key="1">
    <citation type="submission" date="2016-10" db="EMBL/GenBank/DDBJ databases">
        <authorList>
            <person name="Varghese N."/>
        </authorList>
    </citation>
    <scope>NUCLEOTIDE SEQUENCE [LARGE SCALE GENOMIC DNA]</scope>
    <source>
        <strain evidence="13">DSM 12489</strain>
    </source>
</reference>
<evidence type="ECO:0000256" key="3">
    <source>
        <dbReference type="ARBA" id="ARBA00022694"/>
    </source>
</evidence>
<evidence type="ECO:0000256" key="9">
    <source>
        <dbReference type="ARBA" id="ARBA00057812"/>
    </source>
</evidence>
<dbReference type="EC" id="3.1.26.11" evidence="2 10"/>
<dbReference type="PANTHER" id="PTHR46018:SF2">
    <property type="entry name" value="ZINC PHOSPHODIESTERASE ELAC PROTEIN 1"/>
    <property type="match status" value="1"/>
</dbReference>
<gene>
    <name evidence="10" type="primary">rnz</name>
    <name evidence="12" type="ORF">SAMN04489725_1298</name>
</gene>
<keyword evidence="7 10" id="KW-0378">Hydrolase</keyword>
<feature type="binding site" evidence="10">
    <location>
        <position position="63"/>
    </location>
    <ligand>
        <name>Zn(2+)</name>
        <dbReference type="ChEBI" id="CHEBI:29105"/>
        <label>1</label>
        <note>catalytic</note>
    </ligand>
</feature>
<dbReference type="STRING" id="89784.SAMN04489725_1298"/>
<evidence type="ECO:0000256" key="5">
    <source>
        <dbReference type="ARBA" id="ARBA00022723"/>
    </source>
</evidence>
<dbReference type="CDD" id="cd07717">
    <property type="entry name" value="RNaseZ_ZiPD-like_MBL-fold"/>
    <property type="match status" value="1"/>
</dbReference>
<evidence type="ECO:0000256" key="10">
    <source>
        <dbReference type="HAMAP-Rule" id="MF_01818"/>
    </source>
</evidence>
<dbReference type="InterPro" id="IPR001279">
    <property type="entry name" value="Metallo-B-lactamas"/>
</dbReference>
<protein>
    <recommendedName>
        <fullName evidence="2 10">Ribonuclease Z</fullName>
        <shortName evidence="10">RNase Z</shortName>
        <ecNumber evidence="2 10">3.1.26.11</ecNumber>
    </recommendedName>
    <alternativeName>
        <fullName evidence="10">tRNA 3 endonuclease</fullName>
    </alternativeName>
    <alternativeName>
        <fullName evidence="10">tRNase Z</fullName>
    </alternativeName>
</protein>
<feature type="binding site" evidence="10">
    <location>
        <position position="67"/>
    </location>
    <ligand>
        <name>Zn(2+)</name>
        <dbReference type="ChEBI" id="CHEBI:29105"/>
        <label>2</label>
        <note>catalytic</note>
    </ligand>
</feature>
<dbReference type="InterPro" id="IPR036866">
    <property type="entry name" value="RibonucZ/Hydroxyglut_hydro"/>
</dbReference>
<dbReference type="AlphaFoldDB" id="A0A1H2Y7S9"/>
<keyword evidence="5 10" id="KW-0479">Metal-binding</keyword>
<feature type="domain" description="Metallo-beta-lactamase" evidence="11">
    <location>
        <begin position="204"/>
        <end position="271"/>
    </location>
</feature>
<dbReference type="PANTHER" id="PTHR46018">
    <property type="entry name" value="ZINC PHOSPHODIESTERASE ELAC PROTEIN 1"/>
    <property type="match status" value="1"/>
</dbReference>
<evidence type="ECO:0000256" key="2">
    <source>
        <dbReference type="ARBA" id="ARBA00012477"/>
    </source>
</evidence>
<evidence type="ECO:0000256" key="7">
    <source>
        <dbReference type="ARBA" id="ARBA00022801"/>
    </source>
</evidence>
<dbReference type="SUPFAM" id="SSF56281">
    <property type="entry name" value="Metallo-hydrolase/oxidoreductase"/>
    <property type="match status" value="1"/>
</dbReference>
<evidence type="ECO:0000256" key="6">
    <source>
        <dbReference type="ARBA" id="ARBA00022759"/>
    </source>
</evidence>
<feature type="binding site" evidence="10">
    <location>
        <position position="213"/>
    </location>
    <ligand>
        <name>Zn(2+)</name>
        <dbReference type="ChEBI" id="CHEBI:29105"/>
        <label>2</label>
        <note>catalytic</note>
    </ligand>
</feature>
<evidence type="ECO:0000256" key="4">
    <source>
        <dbReference type="ARBA" id="ARBA00022722"/>
    </source>
</evidence>
<evidence type="ECO:0000256" key="1">
    <source>
        <dbReference type="ARBA" id="ARBA00011738"/>
    </source>
</evidence>
<dbReference type="InterPro" id="IPR013471">
    <property type="entry name" value="RNase_Z/BN"/>
</dbReference>
<dbReference type="HAMAP" id="MF_01818">
    <property type="entry name" value="RNase_Z_BN"/>
    <property type="match status" value="1"/>
</dbReference>
<dbReference type="EMBL" id="FNOJ01000029">
    <property type="protein sequence ID" value="SDX00619.1"/>
    <property type="molecule type" value="Genomic_DNA"/>
</dbReference>
<dbReference type="NCBIfam" id="NF000801">
    <property type="entry name" value="PRK00055.1-3"/>
    <property type="match status" value="1"/>
</dbReference>
<keyword evidence="4 10" id="KW-0540">Nuclease</keyword>
<keyword evidence="3 10" id="KW-0819">tRNA processing</keyword>
<feature type="binding site" evidence="10">
    <location>
        <position position="213"/>
    </location>
    <ligand>
        <name>Zn(2+)</name>
        <dbReference type="ChEBI" id="CHEBI:29105"/>
        <label>1</label>
        <note>catalytic</note>
    </ligand>
</feature>
<dbReference type="RefSeq" id="WP_074693838.1">
    <property type="nucleotide sequence ID" value="NZ_FNOJ01000029.1"/>
</dbReference>
<comment type="cofactor">
    <cofactor evidence="10">
        <name>Zn(2+)</name>
        <dbReference type="ChEBI" id="CHEBI:29105"/>
    </cofactor>
    <text evidence="10">Binds 2 Zn(2+) ions.</text>
</comment>
<feature type="binding site" evidence="10">
    <location>
        <position position="65"/>
    </location>
    <ligand>
        <name>Zn(2+)</name>
        <dbReference type="ChEBI" id="CHEBI:29105"/>
        <label>1</label>
        <note>catalytic</note>
    </ligand>
</feature>
<evidence type="ECO:0000313" key="13">
    <source>
        <dbReference type="Proteomes" id="UP000182589"/>
    </source>
</evidence>
<dbReference type="GO" id="GO:0042802">
    <property type="term" value="F:identical protein binding"/>
    <property type="evidence" value="ECO:0007669"/>
    <property type="project" value="UniProtKB-ARBA"/>
</dbReference>
<feature type="binding site" evidence="10">
    <location>
        <position position="68"/>
    </location>
    <ligand>
        <name>Zn(2+)</name>
        <dbReference type="ChEBI" id="CHEBI:29105"/>
        <label>2</label>
        <note>catalytic</note>
    </ligand>
</feature>
<feature type="binding site" evidence="10">
    <location>
        <position position="142"/>
    </location>
    <ligand>
        <name>Zn(2+)</name>
        <dbReference type="ChEBI" id="CHEBI:29105"/>
        <label>1</label>
        <note>catalytic</note>
    </ligand>
</feature>
<feature type="binding site" evidence="10">
    <location>
        <position position="271"/>
    </location>
    <ligand>
        <name>Zn(2+)</name>
        <dbReference type="ChEBI" id="CHEBI:29105"/>
        <label>2</label>
        <note>catalytic</note>
    </ligand>
</feature>
<feature type="active site" description="Proton acceptor" evidence="10">
    <location>
        <position position="67"/>
    </location>
</feature>
<organism evidence="12 13">
    <name type="scientific">Alicyclobacillus hesperidum</name>
    <dbReference type="NCBI Taxonomy" id="89784"/>
    <lineage>
        <taxon>Bacteria</taxon>
        <taxon>Bacillati</taxon>
        <taxon>Bacillota</taxon>
        <taxon>Bacilli</taxon>
        <taxon>Bacillales</taxon>
        <taxon>Alicyclobacillaceae</taxon>
        <taxon>Alicyclobacillus</taxon>
    </lineage>
</organism>
<dbReference type="Pfam" id="PF12706">
    <property type="entry name" value="Lactamase_B_2"/>
    <property type="match status" value="1"/>
</dbReference>
<comment type="similarity">
    <text evidence="10">Belongs to the RNase Z family.</text>
</comment>
<dbReference type="GO" id="GO:0008270">
    <property type="term" value="F:zinc ion binding"/>
    <property type="evidence" value="ECO:0007669"/>
    <property type="project" value="UniProtKB-UniRule"/>
</dbReference>
<comment type="function">
    <text evidence="9 10">Zinc phosphodiesterase, which displays some tRNA 3'-processing endonuclease activity. Probably involved in tRNA maturation, by removing a 3'-trailer from precursor tRNA.</text>
</comment>
<proteinExistence type="inferred from homology"/>
<keyword evidence="6 10" id="KW-0255">Endonuclease</keyword>
<evidence type="ECO:0000256" key="8">
    <source>
        <dbReference type="ARBA" id="ARBA00022833"/>
    </source>
</evidence>